<keyword evidence="3" id="KW-0285">Flavoprotein</keyword>
<dbReference type="GO" id="GO:0003884">
    <property type="term" value="F:D-amino-acid oxidase activity"/>
    <property type="evidence" value="ECO:0007669"/>
    <property type="project" value="InterPro"/>
</dbReference>
<evidence type="ECO:0000259" key="6">
    <source>
        <dbReference type="Pfam" id="PF01266"/>
    </source>
</evidence>
<dbReference type="AlphaFoldDB" id="A0A7S4Q7T6"/>
<keyword evidence="5" id="KW-0560">Oxidoreductase</keyword>
<dbReference type="SUPFAM" id="SSF51971">
    <property type="entry name" value="Nucleotide-binding domain"/>
    <property type="match status" value="1"/>
</dbReference>
<dbReference type="Gene3D" id="3.40.50.720">
    <property type="entry name" value="NAD(P)-binding Rossmann-like Domain"/>
    <property type="match status" value="3"/>
</dbReference>
<evidence type="ECO:0000256" key="4">
    <source>
        <dbReference type="ARBA" id="ARBA00022827"/>
    </source>
</evidence>
<sequence>MAAPPGRGGGRCLVLGAGAQGLACAFRLWEQGWEVTILARDWLEGTTSSGAGAIWEYPPFHIEPQEAARQWVLSSHGPFQAIAGLSTPSSPSGARVRRAYYVCRDRARAADAYAAVASEPFLKAREGLPPSGLVRPGTFSCGFSLEAPVICMKLYLPWLTNAVGQLAGVRFVQAAVLDTSDVHRWKRAEGAQLVVNCLGLGSCRVFEDPAVHGVRGDLVYVAAPGPVRPPQEQLDSILKRNVESFPCLGPSPVVMGDWSGLRPQREGGVRLELAHDATVGPVIHDYGHGGSGVVTSWGCAADVAKMASEFAASAGLALRARSLPPSLLALSAAGAPSRL</sequence>
<dbReference type="InterPro" id="IPR006076">
    <property type="entry name" value="FAD-dep_OxRdtase"/>
</dbReference>
<dbReference type="Pfam" id="PF01266">
    <property type="entry name" value="DAO"/>
    <property type="match status" value="2"/>
</dbReference>
<proteinExistence type="inferred from homology"/>
<feature type="domain" description="FAD dependent oxidoreductase" evidence="6">
    <location>
        <begin position="12"/>
        <end position="223"/>
    </location>
</feature>
<protein>
    <recommendedName>
        <fullName evidence="6">FAD dependent oxidoreductase domain-containing protein</fullName>
    </recommendedName>
</protein>
<keyword evidence="4" id="KW-0274">FAD</keyword>
<dbReference type="PANTHER" id="PTHR11530">
    <property type="entry name" value="D-AMINO ACID OXIDASE"/>
    <property type="match status" value="1"/>
</dbReference>
<dbReference type="InterPro" id="IPR023209">
    <property type="entry name" value="DAO"/>
</dbReference>
<evidence type="ECO:0000256" key="5">
    <source>
        <dbReference type="ARBA" id="ARBA00023002"/>
    </source>
</evidence>
<dbReference type="GO" id="GO:0019478">
    <property type="term" value="P:D-amino acid catabolic process"/>
    <property type="evidence" value="ECO:0007669"/>
    <property type="project" value="TreeGrafter"/>
</dbReference>
<feature type="domain" description="FAD dependent oxidoreductase" evidence="6">
    <location>
        <begin position="226"/>
        <end position="305"/>
    </location>
</feature>
<dbReference type="GO" id="GO:0071949">
    <property type="term" value="F:FAD binding"/>
    <property type="evidence" value="ECO:0007669"/>
    <property type="project" value="InterPro"/>
</dbReference>
<comment type="similarity">
    <text evidence="2">Belongs to the DAMOX/DASOX family.</text>
</comment>
<gene>
    <name evidence="7" type="ORF">AMON00008_LOCUS14804</name>
</gene>
<dbReference type="EMBL" id="HBNR01022198">
    <property type="protein sequence ID" value="CAE4575185.1"/>
    <property type="molecule type" value="Transcribed_RNA"/>
</dbReference>
<name>A0A7S4Q7T6_9DINO</name>
<dbReference type="PANTHER" id="PTHR11530:SF11">
    <property type="entry name" value="D-ASPARTATE OXIDASE"/>
    <property type="match status" value="1"/>
</dbReference>
<evidence type="ECO:0000256" key="1">
    <source>
        <dbReference type="ARBA" id="ARBA00001974"/>
    </source>
</evidence>
<evidence type="ECO:0000256" key="3">
    <source>
        <dbReference type="ARBA" id="ARBA00022630"/>
    </source>
</evidence>
<evidence type="ECO:0000256" key="2">
    <source>
        <dbReference type="ARBA" id="ARBA00006730"/>
    </source>
</evidence>
<organism evidence="7">
    <name type="scientific">Alexandrium monilatum</name>
    <dbReference type="NCBI Taxonomy" id="311494"/>
    <lineage>
        <taxon>Eukaryota</taxon>
        <taxon>Sar</taxon>
        <taxon>Alveolata</taxon>
        <taxon>Dinophyceae</taxon>
        <taxon>Gonyaulacales</taxon>
        <taxon>Pyrocystaceae</taxon>
        <taxon>Alexandrium</taxon>
    </lineage>
</organism>
<evidence type="ECO:0000313" key="7">
    <source>
        <dbReference type="EMBL" id="CAE4575185.1"/>
    </source>
</evidence>
<comment type="cofactor">
    <cofactor evidence="1">
        <name>FAD</name>
        <dbReference type="ChEBI" id="CHEBI:57692"/>
    </cofactor>
</comment>
<reference evidence="7" key="1">
    <citation type="submission" date="2021-01" db="EMBL/GenBank/DDBJ databases">
        <authorList>
            <person name="Corre E."/>
            <person name="Pelletier E."/>
            <person name="Niang G."/>
            <person name="Scheremetjew M."/>
            <person name="Finn R."/>
            <person name="Kale V."/>
            <person name="Holt S."/>
            <person name="Cochrane G."/>
            <person name="Meng A."/>
            <person name="Brown T."/>
            <person name="Cohen L."/>
        </authorList>
    </citation>
    <scope>NUCLEOTIDE SEQUENCE</scope>
    <source>
        <strain evidence="7">CCMP3105</strain>
    </source>
</reference>
<dbReference type="GO" id="GO:0005737">
    <property type="term" value="C:cytoplasm"/>
    <property type="evidence" value="ECO:0007669"/>
    <property type="project" value="TreeGrafter"/>
</dbReference>
<accession>A0A7S4Q7T6</accession>